<dbReference type="AlphaFoldDB" id="A0A6A7A1E0"/>
<name>A0A6A7A1E0_9PLEO</name>
<gene>
    <name evidence="2" type="ORF">CC86DRAFT_406643</name>
</gene>
<protein>
    <submittedName>
        <fullName evidence="2">Uncharacterized protein</fullName>
    </submittedName>
</protein>
<dbReference type="EMBL" id="MU006226">
    <property type="protein sequence ID" value="KAF2826365.1"/>
    <property type="molecule type" value="Genomic_DNA"/>
</dbReference>
<sequence length="168" mass="18995">MSSPIKMHNLAGTKQTSRRHSQTDTAPDFTRPAATFIMYLATHEFRAAKYTIMPSQKEIGVDSRKDPDSIARIMSFSKRPIDSEQLGRKYITRYNLHQTDDVIPENFNRWLLGAEGKDWVTCGHVECRVGECEGRVAMDVLKAIRTEAGECSVVVEGWLEKTLLMGDT</sequence>
<dbReference type="Proteomes" id="UP000799424">
    <property type="component" value="Unassembled WGS sequence"/>
</dbReference>
<organism evidence="2 3">
    <name type="scientific">Ophiobolus disseminans</name>
    <dbReference type="NCBI Taxonomy" id="1469910"/>
    <lineage>
        <taxon>Eukaryota</taxon>
        <taxon>Fungi</taxon>
        <taxon>Dikarya</taxon>
        <taxon>Ascomycota</taxon>
        <taxon>Pezizomycotina</taxon>
        <taxon>Dothideomycetes</taxon>
        <taxon>Pleosporomycetidae</taxon>
        <taxon>Pleosporales</taxon>
        <taxon>Pleosporineae</taxon>
        <taxon>Phaeosphaeriaceae</taxon>
        <taxon>Ophiobolus</taxon>
    </lineage>
</organism>
<accession>A0A6A7A1E0</accession>
<evidence type="ECO:0000313" key="2">
    <source>
        <dbReference type="EMBL" id="KAF2826365.1"/>
    </source>
</evidence>
<evidence type="ECO:0000313" key="3">
    <source>
        <dbReference type="Proteomes" id="UP000799424"/>
    </source>
</evidence>
<keyword evidence="3" id="KW-1185">Reference proteome</keyword>
<evidence type="ECO:0000256" key="1">
    <source>
        <dbReference type="SAM" id="MobiDB-lite"/>
    </source>
</evidence>
<feature type="region of interest" description="Disordered" evidence="1">
    <location>
        <begin position="1"/>
        <end position="28"/>
    </location>
</feature>
<reference evidence="2" key="1">
    <citation type="journal article" date="2020" name="Stud. Mycol.">
        <title>101 Dothideomycetes genomes: a test case for predicting lifestyles and emergence of pathogens.</title>
        <authorList>
            <person name="Haridas S."/>
            <person name="Albert R."/>
            <person name="Binder M."/>
            <person name="Bloem J."/>
            <person name="Labutti K."/>
            <person name="Salamov A."/>
            <person name="Andreopoulos B."/>
            <person name="Baker S."/>
            <person name="Barry K."/>
            <person name="Bills G."/>
            <person name="Bluhm B."/>
            <person name="Cannon C."/>
            <person name="Castanera R."/>
            <person name="Culley D."/>
            <person name="Daum C."/>
            <person name="Ezra D."/>
            <person name="Gonzalez J."/>
            <person name="Henrissat B."/>
            <person name="Kuo A."/>
            <person name="Liang C."/>
            <person name="Lipzen A."/>
            <person name="Lutzoni F."/>
            <person name="Magnuson J."/>
            <person name="Mondo S."/>
            <person name="Nolan M."/>
            <person name="Ohm R."/>
            <person name="Pangilinan J."/>
            <person name="Park H.-J."/>
            <person name="Ramirez L."/>
            <person name="Alfaro M."/>
            <person name="Sun H."/>
            <person name="Tritt A."/>
            <person name="Yoshinaga Y."/>
            <person name="Zwiers L.-H."/>
            <person name="Turgeon B."/>
            <person name="Goodwin S."/>
            <person name="Spatafora J."/>
            <person name="Crous P."/>
            <person name="Grigoriev I."/>
        </authorList>
    </citation>
    <scope>NUCLEOTIDE SEQUENCE</scope>
    <source>
        <strain evidence="2">CBS 113818</strain>
    </source>
</reference>
<proteinExistence type="predicted"/>